<dbReference type="Gene3D" id="2.120.10.30">
    <property type="entry name" value="TolB, C-terminal domain"/>
    <property type="match status" value="1"/>
</dbReference>
<protein>
    <recommendedName>
        <fullName evidence="3">Dipeptidylpeptidase IV N-terminal domain-containing protein</fullName>
    </recommendedName>
</protein>
<proteinExistence type="predicted"/>
<gene>
    <name evidence="1" type="ORF">OV287_44555</name>
</gene>
<evidence type="ECO:0008006" key="3">
    <source>
        <dbReference type="Google" id="ProtNLM"/>
    </source>
</evidence>
<dbReference type="InterPro" id="IPR011042">
    <property type="entry name" value="6-blade_b-propeller_TolB-like"/>
</dbReference>
<dbReference type="SUPFAM" id="SSF82171">
    <property type="entry name" value="DPP6 N-terminal domain-like"/>
    <property type="match status" value="1"/>
</dbReference>
<dbReference type="RefSeq" id="WP_267540141.1">
    <property type="nucleotide sequence ID" value="NZ_JAPNKA010000001.1"/>
</dbReference>
<comment type="caution">
    <text evidence="1">The sequence shown here is derived from an EMBL/GenBank/DDBJ whole genome shotgun (WGS) entry which is preliminary data.</text>
</comment>
<dbReference type="InterPro" id="IPR011659">
    <property type="entry name" value="WD40"/>
</dbReference>
<evidence type="ECO:0000313" key="1">
    <source>
        <dbReference type="EMBL" id="MCY1081548.1"/>
    </source>
</evidence>
<dbReference type="Proteomes" id="UP001207654">
    <property type="component" value="Unassembled WGS sequence"/>
</dbReference>
<accession>A0ABT4AIP4</accession>
<sequence>MDGQHQWPLTSSGKVSFYAGAAISPDGKQVAWVEFQAPGSRRGPEGGWNKLFIVNADGTARRELLDLTRQPLPEGQLMARHFRWSDDGKSIAFVLEHLASKEDPWACGRVFLYSVDVASGHLSPLPEVGLLGHVTLLDWWPAREELTLYVECALRPEEGVSYYLPPMSTLVAVLRVSDGALRTEVASEPSLSPDGTFVFLPSRPRFRSTPTVYRTAALGGPLALTLAAPLVLPYRYVGRLTWLHRSLAALVSATRWEGPGMECVGTQPQPRTLFRLNPATGALQQVRADATALNVVAISPDDTHALVGIITGMSEEPSIICGKSPAERLFLVPLEDLASELPLEELQRRGTPLTPPRAWSSTRAFFEYVGWVR</sequence>
<dbReference type="Pfam" id="PF07676">
    <property type="entry name" value="PD40"/>
    <property type="match status" value="2"/>
</dbReference>
<keyword evidence="2" id="KW-1185">Reference proteome</keyword>
<reference evidence="1 2" key="1">
    <citation type="submission" date="2022-11" db="EMBL/GenBank/DDBJ databases">
        <title>Minimal conservation of predation-associated metabolite biosynthetic gene clusters underscores biosynthetic potential of Myxococcota including descriptions for ten novel species: Archangium lansinium sp. nov., Myxococcus landrumus sp. nov., Nannocystis bai.</title>
        <authorList>
            <person name="Ahearne A."/>
            <person name="Stevens C."/>
            <person name="Phillips K."/>
        </authorList>
    </citation>
    <scope>NUCLEOTIDE SEQUENCE [LARGE SCALE GENOMIC DNA]</scope>
    <source>
        <strain evidence="1 2">MIWBW</strain>
    </source>
</reference>
<name>A0ABT4AIP4_9BACT</name>
<organism evidence="1 2">
    <name type="scientific">Archangium lansingense</name>
    <dbReference type="NCBI Taxonomy" id="2995310"/>
    <lineage>
        <taxon>Bacteria</taxon>
        <taxon>Pseudomonadati</taxon>
        <taxon>Myxococcota</taxon>
        <taxon>Myxococcia</taxon>
        <taxon>Myxococcales</taxon>
        <taxon>Cystobacterineae</taxon>
        <taxon>Archangiaceae</taxon>
        <taxon>Archangium</taxon>
    </lineage>
</organism>
<evidence type="ECO:0000313" key="2">
    <source>
        <dbReference type="Proteomes" id="UP001207654"/>
    </source>
</evidence>
<dbReference type="EMBL" id="JAPNKA010000001">
    <property type="protein sequence ID" value="MCY1081548.1"/>
    <property type="molecule type" value="Genomic_DNA"/>
</dbReference>